<feature type="transmembrane region" description="Helical" evidence="10">
    <location>
        <begin position="129"/>
        <end position="146"/>
    </location>
</feature>
<evidence type="ECO:0000313" key="11">
    <source>
        <dbReference type="EMBL" id="KAF7684044.1"/>
    </source>
</evidence>
<feature type="transmembrane region" description="Helical" evidence="10">
    <location>
        <begin position="152"/>
        <end position="173"/>
    </location>
</feature>
<evidence type="ECO:0000256" key="3">
    <source>
        <dbReference type="ARBA" id="ARBA00022679"/>
    </source>
</evidence>
<evidence type="ECO:0000256" key="7">
    <source>
        <dbReference type="ARBA" id="ARBA00023098"/>
    </source>
</evidence>
<sequence>MIDLKEFKEITLDWRVPVLVTAIYIIYVKRQNKIFESVPPYVRPRYSPLTFFMVIHNLILCLFSIICFVKSFPIVYYHYKTKTLFEFMADQDHTMRTDLNHWFWIFYLSKYYEIVDTIILHLNRRKTSFLQMYHHAGAIICCWMLASCHNHLSWIFVVLNSFVHSIMYFYYSLTCIGIKSKYKYLITQMQMAQFILGCCILVLHLFVDEIWSEDKYLKIFQISAFVSNLLYVSILYVLFSKFSRDTYGAKRGNANKLKKM</sequence>
<keyword evidence="8 10" id="KW-0472">Membrane</keyword>
<comment type="caution">
    <text evidence="11">The sequence shown here is derived from an EMBL/GenBank/DDBJ whole genome shotgun (WGS) entry which is preliminary data.</text>
</comment>
<feature type="transmembrane region" description="Helical" evidence="10">
    <location>
        <begin position="219"/>
        <end position="239"/>
    </location>
</feature>
<evidence type="ECO:0000256" key="9">
    <source>
        <dbReference type="ARBA" id="ARBA00023160"/>
    </source>
</evidence>
<comment type="catalytic activity">
    <reaction evidence="10">
        <text>an acyl-CoA + malonyl-CoA + H(+) = a 3-oxoacyl-CoA + CO2 + CoA</text>
        <dbReference type="Rhea" id="RHEA:50252"/>
        <dbReference type="ChEBI" id="CHEBI:15378"/>
        <dbReference type="ChEBI" id="CHEBI:16526"/>
        <dbReference type="ChEBI" id="CHEBI:57287"/>
        <dbReference type="ChEBI" id="CHEBI:57384"/>
        <dbReference type="ChEBI" id="CHEBI:58342"/>
        <dbReference type="ChEBI" id="CHEBI:90726"/>
    </reaction>
    <physiologicalReaction direction="left-to-right" evidence="10">
        <dbReference type="Rhea" id="RHEA:50253"/>
    </physiologicalReaction>
</comment>
<dbReference type="PANTHER" id="PTHR11157:SF169">
    <property type="entry name" value="ELONGATION OF FATTY ACIDS PROTEIN"/>
    <property type="match status" value="1"/>
</dbReference>
<dbReference type="Pfam" id="PF01151">
    <property type="entry name" value="ELO"/>
    <property type="match status" value="1"/>
</dbReference>
<dbReference type="EC" id="2.3.1.-" evidence="10"/>
<dbReference type="Proteomes" id="UP001516464">
    <property type="component" value="Unassembled WGS sequence"/>
</dbReference>
<evidence type="ECO:0000256" key="5">
    <source>
        <dbReference type="ARBA" id="ARBA00022832"/>
    </source>
</evidence>
<feature type="transmembrane region" description="Helical" evidence="10">
    <location>
        <begin position="185"/>
        <end position="207"/>
    </location>
</feature>
<keyword evidence="6 10" id="KW-1133">Transmembrane helix</keyword>
<organism evidence="11 12">
    <name type="scientific">Astathelohania contejeani</name>
    <dbReference type="NCBI Taxonomy" id="164912"/>
    <lineage>
        <taxon>Eukaryota</taxon>
        <taxon>Fungi</taxon>
        <taxon>Fungi incertae sedis</taxon>
        <taxon>Microsporidia</taxon>
        <taxon>Astathelohaniidae</taxon>
        <taxon>Astathelohania</taxon>
    </lineage>
</organism>
<reference evidence="11 12" key="1">
    <citation type="submission" date="2019-01" db="EMBL/GenBank/DDBJ databases">
        <title>Genomes sequencing and comparative genomics of infectious freshwater microsporidia, Cucumispora dikerogammari and Thelohania contejeani.</title>
        <authorList>
            <person name="Cormier A."/>
            <person name="Giraud I."/>
            <person name="Wattier R."/>
            <person name="Teixeira M."/>
            <person name="Grandjean F."/>
            <person name="Rigaud T."/>
            <person name="Cordaux R."/>
        </authorList>
    </citation>
    <scope>NUCLEOTIDE SEQUENCE [LARGE SCALE GENOMIC DNA]</scope>
    <source>
        <strain evidence="11">T1</strain>
        <tissue evidence="11">Spores</tissue>
    </source>
</reference>
<keyword evidence="4 10" id="KW-0812">Transmembrane</keyword>
<evidence type="ECO:0000256" key="1">
    <source>
        <dbReference type="ARBA" id="ARBA00004141"/>
    </source>
</evidence>
<feature type="transmembrane region" description="Helical" evidence="10">
    <location>
        <begin position="99"/>
        <end position="122"/>
    </location>
</feature>
<evidence type="ECO:0000256" key="6">
    <source>
        <dbReference type="ARBA" id="ARBA00022989"/>
    </source>
</evidence>
<keyword evidence="12" id="KW-1185">Reference proteome</keyword>
<keyword evidence="5 10" id="KW-0276">Fatty acid metabolism</keyword>
<evidence type="ECO:0000256" key="4">
    <source>
        <dbReference type="ARBA" id="ARBA00022692"/>
    </source>
</evidence>
<comment type="similarity">
    <text evidence="10">Belongs to the ELO family.</text>
</comment>
<dbReference type="PANTHER" id="PTHR11157">
    <property type="entry name" value="FATTY ACID ACYL TRANSFERASE-RELATED"/>
    <property type="match status" value="1"/>
</dbReference>
<keyword evidence="7 10" id="KW-0443">Lipid metabolism</keyword>
<dbReference type="InterPro" id="IPR002076">
    <property type="entry name" value="ELO_fam"/>
</dbReference>
<feature type="transmembrane region" description="Helical" evidence="10">
    <location>
        <begin position="12"/>
        <end position="28"/>
    </location>
</feature>
<evidence type="ECO:0000256" key="2">
    <source>
        <dbReference type="ARBA" id="ARBA00022516"/>
    </source>
</evidence>
<evidence type="ECO:0000256" key="8">
    <source>
        <dbReference type="ARBA" id="ARBA00023136"/>
    </source>
</evidence>
<gene>
    <name evidence="11" type="primary">sre1</name>
    <name evidence="11" type="ORF">TCON_0753</name>
</gene>
<keyword evidence="3 10" id="KW-0808">Transferase</keyword>
<keyword evidence="2 10" id="KW-0444">Lipid biosynthesis</keyword>
<comment type="subcellular location">
    <subcellularLocation>
        <location evidence="1">Membrane</location>
        <topology evidence="1">Multi-pass membrane protein</topology>
    </subcellularLocation>
</comment>
<dbReference type="EMBL" id="SBIQ01000032">
    <property type="protein sequence ID" value="KAF7684044.1"/>
    <property type="molecule type" value="Genomic_DNA"/>
</dbReference>
<feature type="transmembrane region" description="Helical" evidence="10">
    <location>
        <begin position="49"/>
        <end position="79"/>
    </location>
</feature>
<accession>A0ABQ7I115</accession>
<protein>
    <recommendedName>
        <fullName evidence="10">Elongation of fatty acids protein</fullName>
        <ecNumber evidence="10">2.3.1.-</ecNumber>
    </recommendedName>
</protein>
<proteinExistence type="inferred from homology"/>
<keyword evidence="9 10" id="KW-0275">Fatty acid biosynthesis</keyword>
<evidence type="ECO:0000256" key="10">
    <source>
        <dbReference type="RuleBase" id="RU361115"/>
    </source>
</evidence>
<name>A0ABQ7I115_9MICR</name>
<evidence type="ECO:0000313" key="12">
    <source>
        <dbReference type="Proteomes" id="UP001516464"/>
    </source>
</evidence>